<proteinExistence type="predicted"/>
<dbReference type="EMBL" id="LN857006">
    <property type="protein sequence ID" value="CDP99212.1"/>
    <property type="molecule type" value="Genomic_DNA"/>
</dbReference>
<organism evidence="1">
    <name type="scientific">Brugia malayi</name>
    <name type="common">Filarial nematode worm</name>
    <dbReference type="NCBI Taxonomy" id="6279"/>
    <lineage>
        <taxon>Eukaryota</taxon>
        <taxon>Metazoa</taxon>
        <taxon>Ecdysozoa</taxon>
        <taxon>Nematoda</taxon>
        <taxon>Chromadorea</taxon>
        <taxon>Rhabditida</taxon>
        <taxon>Spirurina</taxon>
        <taxon>Spiruromorpha</taxon>
        <taxon>Filarioidea</taxon>
        <taxon>Onchocercidae</taxon>
        <taxon>Brugia</taxon>
    </lineage>
</organism>
<evidence type="ECO:0000313" key="1">
    <source>
        <dbReference type="EMBL" id="CDP99212.1"/>
    </source>
</evidence>
<reference evidence="1" key="2">
    <citation type="submission" date="2012-12" db="EMBL/GenBank/DDBJ databases">
        <authorList>
            <consortium name="WormBase Consortium"/>
            <person name="Ghedin E."/>
            <person name="Paulini M."/>
        </authorList>
    </citation>
    <scope>NUCLEOTIDE SEQUENCE</scope>
    <source>
        <strain evidence="1">FR3</strain>
    </source>
</reference>
<sequence length="52" mass="5899">MAYRLVGKFAARNLSLTNFNCEVTEKLFSVASKTQQKQSIVILSDFNEMRAV</sequence>
<reference evidence="1" key="1">
    <citation type="journal article" date="2007" name="Science">
        <title>Draft genome of the filarial nematode parasite Brugia malayi.</title>
        <authorList>
            <person name="Ghedin E."/>
            <person name="Wang S."/>
            <person name="Spiro D."/>
            <person name="Caler E."/>
            <person name="Zhao Q."/>
            <person name="Crabtree J."/>
            <person name="Allen J.E."/>
            <person name="Delcher A.L."/>
            <person name="Guiliano D.B."/>
            <person name="Miranda-Saavedra D."/>
            <person name="Angiuoli S.V."/>
            <person name="Creasy T."/>
            <person name="Amedeo P."/>
            <person name="Haas B."/>
            <person name="El-Sayed N.M."/>
            <person name="Wortman J.R."/>
            <person name="Feldblyum T."/>
            <person name="Tallon L."/>
            <person name="Schatz M."/>
            <person name="Shumway M."/>
            <person name="Koo H."/>
            <person name="Salzberg S.L."/>
            <person name="Schobel S."/>
            <person name="Pertea M."/>
            <person name="Pop M."/>
            <person name="White O."/>
            <person name="Barton G.J."/>
            <person name="Carlow C.K."/>
            <person name="Crawford M.J."/>
            <person name="Daub J."/>
            <person name="Dimmic M.W."/>
            <person name="Estes C.F."/>
            <person name="Foster J.M."/>
            <person name="Ganatra M."/>
            <person name="Gregory W.F."/>
            <person name="Johnson N.M."/>
            <person name="Jin J."/>
            <person name="Komuniecki R."/>
            <person name="Korf I."/>
            <person name="Kumar S."/>
            <person name="Laney S."/>
            <person name="Li B.W."/>
            <person name="Li W."/>
            <person name="Lindblom T.H."/>
            <person name="Lustigman S."/>
            <person name="Ma D."/>
            <person name="Maina C.V."/>
            <person name="Martin D.M."/>
            <person name="McCarter J.P."/>
            <person name="McReynolds L."/>
            <person name="Mitreva M."/>
            <person name="Nutman T.B."/>
            <person name="Parkinson J."/>
            <person name="Peregrin-Alvarez J.M."/>
            <person name="Poole C."/>
            <person name="Ren Q."/>
            <person name="Saunders L."/>
            <person name="Sluder A.E."/>
            <person name="Smith K."/>
            <person name="Stanke M."/>
            <person name="Unnasch T.R."/>
            <person name="Ware J."/>
            <person name="Wei A.D."/>
            <person name="Weil G."/>
            <person name="Williams D.J."/>
            <person name="Zhang Y."/>
            <person name="Williams S.A."/>
            <person name="Fraser-Liggett C."/>
            <person name="Slatko B."/>
            <person name="Blaxter M.L."/>
            <person name="Scott A.L."/>
        </authorList>
    </citation>
    <scope>NUCLEOTIDE SEQUENCE</scope>
    <source>
        <strain evidence="1">FR3</strain>
    </source>
</reference>
<accession>A0A1I9G496</accession>
<name>A0A1I9G496_BRUMA</name>
<gene>
    <name evidence="1" type="primary">Bm13528</name>
    <name evidence="1" type="ORF">BM_Bm13528</name>
</gene>
<protein>
    <submittedName>
        <fullName evidence="1">Bm13528</fullName>
    </submittedName>
</protein>
<dbReference type="AlphaFoldDB" id="A0A1I9G496"/>